<reference evidence="2 3" key="1">
    <citation type="submission" date="2016-07" db="EMBL/GenBank/DDBJ databases">
        <title>Multiple horizontal gene transfer events from other fungi enriched the ability of initially mycotrophic Trichoderma (Ascomycota) to feed on dead plant biomass.</title>
        <authorList>
            <consortium name="DOE Joint Genome Institute"/>
            <person name="Aerts A."/>
            <person name="Atanasova L."/>
            <person name="Chenthamara K."/>
            <person name="Zhang J."/>
            <person name="Grujic M."/>
            <person name="Henrissat B."/>
            <person name="Kuo A."/>
            <person name="Salamov A."/>
            <person name="Lipzen A."/>
            <person name="Labutti K."/>
            <person name="Barry K."/>
            <person name="Miao Y."/>
            <person name="Rahimi M.J."/>
            <person name="Shen Q."/>
            <person name="Grigoriev I.V."/>
            <person name="Kubicek C.P."/>
            <person name="Druzhinina I.S."/>
        </authorList>
    </citation>
    <scope>NUCLEOTIDE SEQUENCE [LARGE SCALE GENOMIC DNA]</scope>
    <source>
        <strain evidence="2 3">CBS 433.97</strain>
    </source>
</reference>
<name>A0A2T3ZGK0_TRIA4</name>
<proteinExistence type="predicted"/>
<evidence type="ECO:0000313" key="2">
    <source>
        <dbReference type="EMBL" id="PTB43919.1"/>
    </source>
</evidence>
<keyword evidence="1" id="KW-0812">Transmembrane</keyword>
<feature type="transmembrane region" description="Helical" evidence="1">
    <location>
        <begin position="20"/>
        <end position="38"/>
    </location>
</feature>
<keyword evidence="1" id="KW-0472">Membrane</keyword>
<evidence type="ECO:0000313" key="3">
    <source>
        <dbReference type="Proteomes" id="UP000240493"/>
    </source>
</evidence>
<dbReference type="AlphaFoldDB" id="A0A2T3ZGK0"/>
<keyword evidence="1" id="KW-1133">Transmembrane helix</keyword>
<keyword evidence="3" id="KW-1185">Reference proteome</keyword>
<sequence length="163" mass="19280">MQPHFPLHSTQIVLPRFRFFYYISYFFFLFWMVGNISSHHRLKRSLSLASDHVASVYFSSSLSYRRRFRTRERRRQNIHFTAASPPAWQGMSKMTAAATTISKASKFFFFLTHIFSELKSVRFCGRPLGTHEPPSKRFLGKIPHLSNEFTLDHITRNYLHITD</sequence>
<protein>
    <submittedName>
        <fullName evidence="2">Uncharacterized protein</fullName>
    </submittedName>
</protein>
<organism evidence="2 3">
    <name type="scientific">Trichoderma asperellum (strain ATCC 204424 / CBS 433.97 / NBRC 101777)</name>
    <dbReference type="NCBI Taxonomy" id="1042311"/>
    <lineage>
        <taxon>Eukaryota</taxon>
        <taxon>Fungi</taxon>
        <taxon>Dikarya</taxon>
        <taxon>Ascomycota</taxon>
        <taxon>Pezizomycotina</taxon>
        <taxon>Sordariomycetes</taxon>
        <taxon>Hypocreomycetidae</taxon>
        <taxon>Hypocreales</taxon>
        <taxon>Hypocreaceae</taxon>
        <taxon>Trichoderma</taxon>
    </lineage>
</organism>
<dbReference type="EMBL" id="KZ679258">
    <property type="protein sequence ID" value="PTB43919.1"/>
    <property type="molecule type" value="Genomic_DNA"/>
</dbReference>
<dbReference type="Proteomes" id="UP000240493">
    <property type="component" value="Unassembled WGS sequence"/>
</dbReference>
<evidence type="ECO:0000256" key="1">
    <source>
        <dbReference type="SAM" id="Phobius"/>
    </source>
</evidence>
<gene>
    <name evidence="2" type="ORF">M441DRAFT_337451</name>
</gene>
<accession>A0A2T3ZGK0</accession>